<evidence type="ECO:0000313" key="3">
    <source>
        <dbReference type="Proteomes" id="UP000193944"/>
    </source>
</evidence>
<evidence type="ECO:0000313" key="2">
    <source>
        <dbReference type="EMBL" id="ORX87503.1"/>
    </source>
</evidence>
<dbReference type="EMBL" id="MCFG01000008">
    <property type="protein sequence ID" value="ORX87503.1"/>
    <property type="molecule type" value="Genomic_DNA"/>
</dbReference>
<reference evidence="2 3" key="1">
    <citation type="submission" date="2016-08" db="EMBL/GenBank/DDBJ databases">
        <title>A Parts List for Fungal Cellulosomes Revealed by Comparative Genomics.</title>
        <authorList>
            <consortium name="DOE Joint Genome Institute"/>
            <person name="Haitjema C.H."/>
            <person name="Gilmore S.P."/>
            <person name="Henske J.K."/>
            <person name="Solomon K.V."/>
            <person name="De Groot R."/>
            <person name="Kuo A."/>
            <person name="Mondo S.J."/>
            <person name="Salamov A.A."/>
            <person name="Labutti K."/>
            <person name="Zhao Z."/>
            <person name="Chiniquy J."/>
            <person name="Barry K."/>
            <person name="Brewer H.M."/>
            <person name="Purvine S.O."/>
            <person name="Wright A.T."/>
            <person name="Boxma B."/>
            <person name="Van Alen T."/>
            <person name="Hackstein J.H."/>
            <person name="Baker S.E."/>
            <person name="Grigoriev I.V."/>
            <person name="O'Malley M.A."/>
        </authorList>
    </citation>
    <scope>NUCLEOTIDE SEQUENCE [LARGE SCALE GENOMIC DNA]</scope>
    <source>
        <strain evidence="2 3">S4</strain>
    </source>
</reference>
<comment type="caution">
    <text evidence="2">The sequence shown here is derived from an EMBL/GenBank/DDBJ whole genome shotgun (WGS) entry which is preliminary data.</text>
</comment>
<reference evidence="2 3" key="2">
    <citation type="submission" date="2016-08" db="EMBL/GenBank/DDBJ databases">
        <title>Pervasive Adenine N6-methylation of Active Genes in Fungi.</title>
        <authorList>
            <consortium name="DOE Joint Genome Institute"/>
            <person name="Mondo S.J."/>
            <person name="Dannebaum R.O."/>
            <person name="Kuo R.C."/>
            <person name="Labutti K."/>
            <person name="Haridas S."/>
            <person name="Kuo A."/>
            <person name="Salamov A."/>
            <person name="Ahrendt S.R."/>
            <person name="Lipzen A."/>
            <person name="Sullivan W."/>
            <person name="Andreopoulos W.B."/>
            <person name="Clum A."/>
            <person name="Lindquist E."/>
            <person name="Daum C."/>
            <person name="Ramamoorthy G.K."/>
            <person name="Gryganskyi A."/>
            <person name="Culley D."/>
            <person name="Magnuson J.K."/>
            <person name="James T.Y."/>
            <person name="O'Malley M.A."/>
            <person name="Stajich J.E."/>
            <person name="Spatafora J.W."/>
            <person name="Visel A."/>
            <person name="Grigoriev I.V."/>
        </authorList>
    </citation>
    <scope>NUCLEOTIDE SEQUENCE [LARGE SCALE GENOMIC DNA]</scope>
    <source>
        <strain evidence="2 3">S4</strain>
    </source>
</reference>
<name>A0A1Y1XP28_9FUNG</name>
<protein>
    <submittedName>
        <fullName evidence="2">Uncharacterized protein</fullName>
    </submittedName>
</protein>
<accession>A0A1Y1XP28</accession>
<keyword evidence="1" id="KW-0175">Coiled coil</keyword>
<dbReference type="AlphaFoldDB" id="A0A1Y1XP28"/>
<gene>
    <name evidence="2" type="ORF">BCR32DRAFT_289324</name>
</gene>
<feature type="coiled-coil region" evidence="1">
    <location>
        <begin position="53"/>
        <end position="80"/>
    </location>
</feature>
<dbReference type="PANTHER" id="PTHR34204:SF2">
    <property type="entry name" value="RNA-BINDING ASCH DOMAIN PROTEIN"/>
    <property type="match status" value="1"/>
</dbReference>
<keyword evidence="3" id="KW-1185">Reference proteome</keyword>
<evidence type="ECO:0000256" key="1">
    <source>
        <dbReference type="SAM" id="Coils"/>
    </source>
</evidence>
<dbReference type="OrthoDB" id="112749at2759"/>
<dbReference type="Proteomes" id="UP000193944">
    <property type="component" value="Unassembled WGS sequence"/>
</dbReference>
<organism evidence="2 3">
    <name type="scientific">Anaeromyces robustus</name>
    <dbReference type="NCBI Taxonomy" id="1754192"/>
    <lineage>
        <taxon>Eukaryota</taxon>
        <taxon>Fungi</taxon>
        <taxon>Fungi incertae sedis</taxon>
        <taxon>Chytridiomycota</taxon>
        <taxon>Chytridiomycota incertae sedis</taxon>
        <taxon>Neocallimastigomycetes</taxon>
        <taxon>Neocallimastigales</taxon>
        <taxon>Neocallimastigaceae</taxon>
        <taxon>Anaeromyces</taxon>
    </lineage>
</organism>
<dbReference type="PANTHER" id="PTHR34204">
    <property type="entry name" value="RNA-BINDING ASCH DOMAIN PROTEIN"/>
    <property type="match status" value="1"/>
</dbReference>
<proteinExistence type="predicted"/>
<sequence>MDINYININEISNYFLEFLIHKSKTTIRNSNIELSLIYQLLDNEVKLKDIDELNNDTSKLDTHENEIKFYKKQLIDIIENEFNSENKDKKETDFPLLKNFKDRFIYFKKGLPTKPYYKTIAYVICIWSNSQKFPYTFIDNDMPNEIKEYSEIKNVLDNKIKLLNSDLSNSTINKKEIYWNFFETLNTAEFLVILGERITLGSSKDILPPSINDCIKSFVEIHSKDNNCKKYGGLTVGARALSKHCHRDQTNKWWGDYTGNTLNKNQLAINILIKLLKSISWINIHKLPHNINVYEIRNIYGYGARWYFKIDNEQTFGKLNSINDINNININYNLEFRGFLEPQDIKGHEKKWRH</sequence>